<evidence type="ECO:0000313" key="1">
    <source>
        <dbReference type="EMBL" id="OLP91741.1"/>
    </source>
</evidence>
<gene>
    <name evidence="1" type="ORF">AK812_SmicGene26536</name>
</gene>
<proteinExistence type="predicted"/>
<accession>A0A1Q9D9B3</accession>
<dbReference type="AlphaFoldDB" id="A0A1Q9D9B3"/>
<organism evidence="1 2">
    <name type="scientific">Symbiodinium microadriaticum</name>
    <name type="common">Dinoflagellate</name>
    <name type="synonym">Zooxanthella microadriatica</name>
    <dbReference type="NCBI Taxonomy" id="2951"/>
    <lineage>
        <taxon>Eukaryota</taxon>
        <taxon>Sar</taxon>
        <taxon>Alveolata</taxon>
        <taxon>Dinophyceae</taxon>
        <taxon>Suessiales</taxon>
        <taxon>Symbiodiniaceae</taxon>
        <taxon>Symbiodinium</taxon>
    </lineage>
</organism>
<keyword evidence="2" id="KW-1185">Reference proteome</keyword>
<evidence type="ECO:0000313" key="2">
    <source>
        <dbReference type="Proteomes" id="UP000186817"/>
    </source>
</evidence>
<comment type="caution">
    <text evidence="1">The sequence shown here is derived from an EMBL/GenBank/DDBJ whole genome shotgun (WGS) entry which is preliminary data.</text>
</comment>
<dbReference type="EMBL" id="LSRX01000651">
    <property type="protein sequence ID" value="OLP91741.1"/>
    <property type="molecule type" value="Genomic_DNA"/>
</dbReference>
<dbReference type="OrthoDB" id="406641at2759"/>
<protein>
    <submittedName>
        <fullName evidence="1">Uncharacterized protein</fullName>
    </submittedName>
</protein>
<name>A0A1Q9D9B3_SYMMI</name>
<sequence length="396" mass="44077">MTPALQTLRRITETLGDTWPYTNQGHPQFQWDEPSDGFSAQDSDEDLVRWVSVLVLKPLYKAEDLTVVLRFPAVEGEVSRTVQDARHYNAKLHFPHLKVAIPQPSDETIVYLAFPASQGLAGVVCIDCTQVDGRLFATELPDYVDRRTILSHADLPPDSSTQVYVGHGRQPLSDDAWIHLFPAITITLLPSEAPPPQFHDISQLLLQGLTWSAISTFVLGTAEGVYCLVTRYSYKLFQVDASQPWRYRQGLADALDVDVQGLRIFPAMPKVHDASVEGMEKPDFESNAFPNPLDPRGGGPFEAAFLICIPGYLSETVSVTLNAPAALFDVLVLLNDARSDESRRRFPHLVETFPQPDTNFGSFVAVPDWDCMVATVLIDARPHSQWHLLHDFASQG</sequence>
<dbReference type="Proteomes" id="UP000186817">
    <property type="component" value="Unassembled WGS sequence"/>
</dbReference>
<reference evidence="1 2" key="1">
    <citation type="submission" date="2016-02" db="EMBL/GenBank/DDBJ databases">
        <title>Genome analysis of coral dinoflagellate symbionts highlights evolutionary adaptations to a symbiotic lifestyle.</title>
        <authorList>
            <person name="Aranda M."/>
            <person name="Li Y."/>
            <person name="Liew Y.J."/>
            <person name="Baumgarten S."/>
            <person name="Simakov O."/>
            <person name="Wilson M."/>
            <person name="Piel J."/>
            <person name="Ashoor H."/>
            <person name="Bougouffa S."/>
            <person name="Bajic V.B."/>
            <person name="Ryu T."/>
            <person name="Ravasi T."/>
            <person name="Bayer T."/>
            <person name="Micklem G."/>
            <person name="Kim H."/>
            <person name="Bhak J."/>
            <person name="Lajeunesse T.C."/>
            <person name="Voolstra C.R."/>
        </authorList>
    </citation>
    <scope>NUCLEOTIDE SEQUENCE [LARGE SCALE GENOMIC DNA]</scope>
    <source>
        <strain evidence="1 2">CCMP2467</strain>
    </source>
</reference>